<comment type="similarity">
    <text evidence="1">Belongs to the precorrin methyltransferase family.</text>
</comment>
<evidence type="ECO:0000256" key="4">
    <source>
        <dbReference type="ARBA" id="ARBA00022679"/>
    </source>
</evidence>
<dbReference type="InterPro" id="IPR014776">
    <property type="entry name" value="4pyrrole_Mease_sub2"/>
</dbReference>
<sequence length="280" mass="29874">MASRRREINSAGYLAPTEATAKKQARLTLVGAGPGDADLITLKGIKALQQADVILYDALVNPELLEHAEAATPKIFVGKRAGAHHLKQEEINQLIVESAFAYGHVVRLKGGDPFVFGRGYEELAYADKFNITTAVVPGISSSIAVPELQQIPLTIRGVNESFWVITGTTRSGEVSKDLYLAAQSEASVVILMGLSKLAQIADLFAEVGKADTAVAVIQNGSLPDERVVLGNVNNIVERVQAHSVSAPAIIVIGEVVNYHPSLRYALEVGVTKPAREMATV</sequence>
<comment type="pathway">
    <text evidence="7">Porphyrin-containing compound metabolism; siroheme biosynthesis; precorrin-2 from uroporphyrinogen III: step 1/1.</text>
</comment>
<evidence type="ECO:0000313" key="10">
    <source>
        <dbReference type="Proteomes" id="UP000198432"/>
    </source>
</evidence>
<dbReference type="InterPro" id="IPR050161">
    <property type="entry name" value="Siro_Cobalamin_biosynth"/>
</dbReference>
<dbReference type="GO" id="GO:0019354">
    <property type="term" value="P:siroheme biosynthetic process"/>
    <property type="evidence" value="ECO:0007669"/>
    <property type="project" value="InterPro"/>
</dbReference>
<dbReference type="OrthoDB" id="9815856at2"/>
<name>A0A239IQ52_9BACT</name>
<gene>
    <name evidence="9" type="ORF">SAMN06296052_11850</name>
</gene>
<dbReference type="InterPro" id="IPR006366">
    <property type="entry name" value="CobA/CysG_C"/>
</dbReference>
<dbReference type="FunFam" id="3.40.1010.10:FF:000001">
    <property type="entry name" value="Siroheme synthase"/>
    <property type="match status" value="1"/>
</dbReference>
<evidence type="ECO:0000313" key="9">
    <source>
        <dbReference type="EMBL" id="SNS95687.1"/>
    </source>
</evidence>
<dbReference type="NCBIfam" id="NF004790">
    <property type="entry name" value="PRK06136.1"/>
    <property type="match status" value="1"/>
</dbReference>
<evidence type="ECO:0000256" key="7">
    <source>
        <dbReference type="ARBA" id="ARBA00025705"/>
    </source>
</evidence>
<dbReference type="Proteomes" id="UP000198432">
    <property type="component" value="Unassembled WGS sequence"/>
</dbReference>
<dbReference type="Pfam" id="PF00590">
    <property type="entry name" value="TP_methylase"/>
    <property type="match status" value="1"/>
</dbReference>
<evidence type="ECO:0000259" key="8">
    <source>
        <dbReference type="Pfam" id="PF00590"/>
    </source>
</evidence>
<dbReference type="Gene3D" id="3.30.950.10">
    <property type="entry name" value="Methyltransferase, Cobalt-precorrin-4 Transmethylase, Domain 2"/>
    <property type="match status" value="1"/>
</dbReference>
<dbReference type="AlphaFoldDB" id="A0A239IQ52"/>
<dbReference type="CDD" id="cd11642">
    <property type="entry name" value="SUMT"/>
    <property type="match status" value="1"/>
</dbReference>
<dbReference type="InterPro" id="IPR014777">
    <property type="entry name" value="4pyrrole_Mease_sub1"/>
</dbReference>
<dbReference type="InterPro" id="IPR035996">
    <property type="entry name" value="4pyrrol_Methylase_sf"/>
</dbReference>
<dbReference type="GO" id="GO:0004851">
    <property type="term" value="F:uroporphyrin-III C-methyltransferase activity"/>
    <property type="evidence" value="ECO:0007669"/>
    <property type="project" value="UniProtKB-EC"/>
</dbReference>
<keyword evidence="4 9" id="KW-0808">Transferase</keyword>
<reference evidence="10" key="1">
    <citation type="submission" date="2017-06" db="EMBL/GenBank/DDBJ databases">
        <authorList>
            <person name="Varghese N."/>
            <person name="Submissions S."/>
        </authorList>
    </citation>
    <scope>NUCLEOTIDE SEQUENCE [LARGE SCALE GENOMIC DNA]</scope>
    <source>
        <strain evidence="10">NKM1</strain>
    </source>
</reference>
<dbReference type="SUPFAM" id="SSF53790">
    <property type="entry name" value="Tetrapyrrole methylase"/>
    <property type="match status" value="1"/>
</dbReference>
<dbReference type="InterPro" id="IPR000878">
    <property type="entry name" value="4pyrrol_Mease"/>
</dbReference>
<dbReference type="EMBL" id="FZOQ01000018">
    <property type="protein sequence ID" value="SNS95687.1"/>
    <property type="molecule type" value="Genomic_DNA"/>
</dbReference>
<dbReference type="NCBIfam" id="TIGR01469">
    <property type="entry name" value="cobA_cysG_Cterm"/>
    <property type="match status" value="1"/>
</dbReference>
<evidence type="ECO:0000256" key="6">
    <source>
        <dbReference type="ARBA" id="ARBA00023244"/>
    </source>
</evidence>
<dbReference type="InterPro" id="IPR003043">
    <property type="entry name" value="Uropor_MeTrfase_CS"/>
</dbReference>
<evidence type="ECO:0000256" key="1">
    <source>
        <dbReference type="ARBA" id="ARBA00005879"/>
    </source>
</evidence>
<protein>
    <recommendedName>
        <fullName evidence="2">uroporphyrinogen-III C-methyltransferase</fullName>
        <ecNumber evidence="2">2.1.1.107</ecNumber>
    </recommendedName>
</protein>
<feature type="domain" description="Tetrapyrrole methylase" evidence="8">
    <location>
        <begin position="26"/>
        <end position="233"/>
    </location>
</feature>
<keyword evidence="6" id="KW-0627">Porphyrin biosynthesis</keyword>
<dbReference type="PROSITE" id="PS00839">
    <property type="entry name" value="SUMT_1"/>
    <property type="match status" value="1"/>
</dbReference>
<dbReference type="RefSeq" id="WP_089320587.1">
    <property type="nucleotide sequence ID" value="NZ_FZOQ01000018.1"/>
</dbReference>
<evidence type="ECO:0000256" key="3">
    <source>
        <dbReference type="ARBA" id="ARBA00022603"/>
    </source>
</evidence>
<accession>A0A239IQ52</accession>
<keyword evidence="5" id="KW-0949">S-adenosyl-L-methionine</keyword>
<dbReference type="PANTHER" id="PTHR45790">
    <property type="entry name" value="SIROHEME SYNTHASE-RELATED"/>
    <property type="match status" value="1"/>
</dbReference>
<keyword evidence="3 9" id="KW-0489">Methyltransferase</keyword>
<proteinExistence type="inferred from homology"/>
<dbReference type="PANTHER" id="PTHR45790:SF3">
    <property type="entry name" value="S-ADENOSYL-L-METHIONINE-DEPENDENT UROPORPHYRINOGEN III METHYLTRANSFERASE, CHLOROPLASTIC"/>
    <property type="match status" value="1"/>
</dbReference>
<dbReference type="Gene3D" id="3.40.1010.10">
    <property type="entry name" value="Cobalt-precorrin-4 Transmethylase, Domain 1"/>
    <property type="match status" value="1"/>
</dbReference>
<dbReference type="GO" id="GO:0032259">
    <property type="term" value="P:methylation"/>
    <property type="evidence" value="ECO:0007669"/>
    <property type="project" value="UniProtKB-KW"/>
</dbReference>
<evidence type="ECO:0000256" key="5">
    <source>
        <dbReference type="ARBA" id="ARBA00022691"/>
    </source>
</evidence>
<keyword evidence="10" id="KW-1185">Reference proteome</keyword>
<dbReference type="EC" id="2.1.1.107" evidence="2"/>
<evidence type="ECO:0000256" key="2">
    <source>
        <dbReference type="ARBA" id="ARBA00012162"/>
    </source>
</evidence>
<organism evidence="9 10">
    <name type="scientific">Pontibacter ummariensis</name>
    <dbReference type="NCBI Taxonomy" id="1610492"/>
    <lineage>
        <taxon>Bacteria</taxon>
        <taxon>Pseudomonadati</taxon>
        <taxon>Bacteroidota</taxon>
        <taxon>Cytophagia</taxon>
        <taxon>Cytophagales</taxon>
        <taxon>Hymenobacteraceae</taxon>
        <taxon>Pontibacter</taxon>
    </lineage>
</organism>